<feature type="region of interest" description="Disordered" evidence="1">
    <location>
        <begin position="153"/>
        <end position="172"/>
    </location>
</feature>
<evidence type="ECO:0000313" key="3">
    <source>
        <dbReference type="Proteomes" id="UP000758155"/>
    </source>
</evidence>
<dbReference type="Gene3D" id="2.70.98.10">
    <property type="match status" value="1"/>
</dbReference>
<sequence length="172" mass="18687">MSAKALTFLPLGKIIQEFHVNGVSVVHVSKTAEQYKQYNGPYFCETIVCIANRTAKGKIKDLNGKPYQLPVDNGTNFVHGVCEAGESIEGPMNVERNGTAGFAPRCEWMLVGGDNDLLKVSCTDSLRWARVAVTVASATALLSSVSIKVVDAARSGSQETQGQKDREFDKYK</sequence>
<evidence type="ECO:0000313" key="2">
    <source>
        <dbReference type="EMBL" id="KAF3031815.1"/>
    </source>
</evidence>
<reference evidence="2" key="1">
    <citation type="submission" date="2019-04" db="EMBL/GenBank/DDBJ databases">
        <title>Sequencing of skin fungus with MAO and IRED activity.</title>
        <authorList>
            <person name="Marsaioli A.J."/>
            <person name="Bonatto J.M.C."/>
            <person name="Reis Junior O."/>
        </authorList>
    </citation>
    <scope>NUCLEOTIDE SEQUENCE</scope>
    <source>
        <strain evidence="2">28M1</strain>
    </source>
</reference>
<dbReference type="Proteomes" id="UP000758155">
    <property type="component" value="Unassembled WGS sequence"/>
</dbReference>
<protein>
    <submittedName>
        <fullName evidence="2">Uncharacterized protein</fullName>
    </submittedName>
</protein>
<dbReference type="GO" id="GO:0030246">
    <property type="term" value="F:carbohydrate binding"/>
    <property type="evidence" value="ECO:0007669"/>
    <property type="project" value="InterPro"/>
</dbReference>
<dbReference type="AlphaFoldDB" id="A0A9P4WGM9"/>
<dbReference type="SUPFAM" id="SSF74650">
    <property type="entry name" value="Galactose mutarotase-like"/>
    <property type="match status" value="1"/>
</dbReference>
<dbReference type="InterPro" id="IPR008183">
    <property type="entry name" value="Aldose_1/G6P_1-epimerase"/>
</dbReference>
<dbReference type="EMBL" id="SWKV01000122">
    <property type="protein sequence ID" value="KAF3031815.1"/>
    <property type="molecule type" value="Genomic_DNA"/>
</dbReference>
<dbReference type="Pfam" id="PF01263">
    <property type="entry name" value="Aldose_epim"/>
    <property type="match status" value="1"/>
</dbReference>
<dbReference type="OrthoDB" id="274691at2759"/>
<accession>A0A9P4WGM9</accession>
<dbReference type="GO" id="GO:0016853">
    <property type="term" value="F:isomerase activity"/>
    <property type="evidence" value="ECO:0007669"/>
    <property type="project" value="InterPro"/>
</dbReference>
<proteinExistence type="predicted"/>
<keyword evidence="3" id="KW-1185">Reference proteome</keyword>
<feature type="compositionally biased region" description="Basic and acidic residues" evidence="1">
    <location>
        <begin position="162"/>
        <end position="172"/>
    </location>
</feature>
<gene>
    <name evidence="2" type="ORF">E8E12_001663</name>
</gene>
<dbReference type="GO" id="GO:0005975">
    <property type="term" value="P:carbohydrate metabolic process"/>
    <property type="evidence" value="ECO:0007669"/>
    <property type="project" value="InterPro"/>
</dbReference>
<dbReference type="InterPro" id="IPR014718">
    <property type="entry name" value="GH-type_carb-bd"/>
</dbReference>
<dbReference type="InterPro" id="IPR011013">
    <property type="entry name" value="Gal_mutarotase_sf_dom"/>
</dbReference>
<evidence type="ECO:0000256" key="1">
    <source>
        <dbReference type="SAM" id="MobiDB-lite"/>
    </source>
</evidence>
<organism evidence="2 3">
    <name type="scientific">Didymella heteroderae</name>
    <dbReference type="NCBI Taxonomy" id="1769908"/>
    <lineage>
        <taxon>Eukaryota</taxon>
        <taxon>Fungi</taxon>
        <taxon>Dikarya</taxon>
        <taxon>Ascomycota</taxon>
        <taxon>Pezizomycotina</taxon>
        <taxon>Dothideomycetes</taxon>
        <taxon>Pleosporomycetidae</taxon>
        <taxon>Pleosporales</taxon>
        <taxon>Pleosporineae</taxon>
        <taxon>Didymellaceae</taxon>
        <taxon>Didymella</taxon>
    </lineage>
</organism>
<name>A0A9P4WGM9_9PLEO</name>
<comment type="caution">
    <text evidence="2">The sequence shown here is derived from an EMBL/GenBank/DDBJ whole genome shotgun (WGS) entry which is preliminary data.</text>
</comment>